<sequence>MDGTLKILLLAALTLLVSAQTFDNYRSLPDELRTHIDKALKKANENFGLGFHVAFLLIKKPVKLDQKLYVNVLLQATTCKKTSDNAYEHRDECSTRQNNAPKIDCVVCKTHDGEELVDCARAFQVSKTFDNYRSLSDNLRTHIDKALKKANENFGSRYHVAFHSIKGEPKLRKKDLYVNVLLQVTKCKKSSDNAYEHRDECTTRFNKSLLIDCLVCKTEDSEDLVDCAWWFDVIKKLRDQRLQHTLVVLYSMDFGLKILILAALTLLVSGFGNYRSLNNDLQTQIDKALDRAHKEIAKRQHVAFHSLEGEPKLQGNSLYVHVLLQITTCPKTSNSAYEHRDECFTRKEKTPLIDCLVCKNKDGKDLVNCGMRHEVMKKWPHERNNCHTHFYGTSYILSQLLTSKFVHLNQEVRSLEIRLDLQDILVILYSMDGALKILLLATLILLVSAQTFGNYRSLSNDLRTQIDKALIKAHQEIAKKQHVAFFSLQGEPKLQEDNLYVNVILQITTCPKTSNSPYQHRDECFTRKENTPLIDCVVCTTNDGKELVDCAWRYEVINKRPDARNNCGKYLVGGSVALQKSNDNKEIGCIGCF</sequence>
<evidence type="ECO:0000313" key="3">
    <source>
        <dbReference type="Proteomes" id="UP000606274"/>
    </source>
</evidence>
<proteinExistence type="predicted"/>
<protein>
    <submittedName>
        <fullName evidence="2">Uncharacterized protein</fullName>
    </submittedName>
</protein>
<accession>A0A8T0BKE2</accession>
<keyword evidence="3" id="KW-1185">Reference proteome</keyword>
<dbReference type="AlphaFoldDB" id="A0A8T0BKE2"/>
<organism evidence="2 3">
    <name type="scientific">Silurus meridionalis</name>
    <name type="common">Southern catfish</name>
    <name type="synonym">Silurus soldatovi meridionalis</name>
    <dbReference type="NCBI Taxonomy" id="175797"/>
    <lineage>
        <taxon>Eukaryota</taxon>
        <taxon>Metazoa</taxon>
        <taxon>Chordata</taxon>
        <taxon>Craniata</taxon>
        <taxon>Vertebrata</taxon>
        <taxon>Euteleostomi</taxon>
        <taxon>Actinopterygii</taxon>
        <taxon>Neopterygii</taxon>
        <taxon>Teleostei</taxon>
        <taxon>Ostariophysi</taxon>
        <taxon>Siluriformes</taxon>
        <taxon>Siluridae</taxon>
        <taxon>Silurus</taxon>
    </lineage>
</organism>
<name>A0A8T0BKE2_SILME</name>
<reference evidence="2" key="1">
    <citation type="submission" date="2020-08" db="EMBL/GenBank/DDBJ databases">
        <title>Chromosome-level assembly of Southern catfish (Silurus meridionalis) provides insights into visual adaptation to the nocturnal and benthic lifestyles.</title>
        <authorList>
            <person name="Zhang Y."/>
            <person name="Wang D."/>
            <person name="Peng Z."/>
        </authorList>
    </citation>
    <scope>NUCLEOTIDE SEQUENCE</scope>
    <source>
        <strain evidence="2">SWU-2019-XX</strain>
        <tissue evidence="2">Muscle</tissue>
    </source>
</reference>
<evidence type="ECO:0000256" key="1">
    <source>
        <dbReference type="SAM" id="SignalP"/>
    </source>
</evidence>
<dbReference type="Proteomes" id="UP000606274">
    <property type="component" value="Unassembled WGS sequence"/>
</dbReference>
<comment type="caution">
    <text evidence="2">The sequence shown here is derived from an EMBL/GenBank/DDBJ whole genome shotgun (WGS) entry which is preliminary data.</text>
</comment>
<feature type="chain" id="PRO_5035877557" evidence="1">
    <location>
        <begin position="20"/>
        <end position="593"/>
    </location>
</feature>
<gene>
    <name evidence="2" type="ORF">HF521_019361</name>
</gene>
<dbReference type="EMBL" id="JABFDY010000006">
    <property type="protein sequence ID" value="KAF7706107.1"/>
    <property type="molecule type" value="Genomic_DNA"/>
</dbReference>
<feature type="signal peptide" evidence="1">
    <location>
        <begin position="1"/>
        <end position="19"/>
    </location>
</feature>
<evidence type="ECO:0000313" key="2">
    <source>
        <dbReference type="EMBL" id="KAF7706107.1"/>
    </source>
</evidence>
<keyword evidence="1" id="KW-0732">Signal</keyword>